<sequence>MSSRQLGTRMLSHGTVYWQLTSITGSQKLH</sequence>
<name>A0A0A9CAK9_ARUDO</name>
<organism evidence="1">
    <name type="scientific">Arundo donax</name>
    <name type="common">Giant reed</name>
    <name type="synonym">Donax arundinaceus</name>
    <dbReference type="NCBI Taxonomy" id="35708"/>
    <lineage>
        <taxon>Eukaryota</taxon>
        <taxon>Viridiplantae</taxon>
        <taxon>Streptophyta</taxon>
        <taxon>Embryophyta</taxon>
        <taxon>Tracheophyta</taxon>
        <taxon>Spermatophyta</taxon>
        <taxon>Magnoliopsida</taxon>
        <taxon>Liliopsida</taxon>
        <taxon>Poales</taxon>
        <taxon>Poaceae</taxon>
        <taxon>PACMAD clade</taxon>
        <taxon>Arundinoideae</taxon>
        <taxon>Arundineae</taxon>
        <taxon>Arundo</taxon>
    </lineage>
</organism>
<dbReference type="AlphaFoldDB" id="A0A0A9CAK9"/>
<evidence type="ECO:0000313" key="1">
    <source>
        <dbReference type="EMBL" id="JAD73349.1"/>
    </source>
</evidence>
<accession>A0A0A9CAK9</accession>
<reference evidence="1" key="2">
    <citation type="journal article" date="2015" name="Data Brief">
        <title>Shoot transcriptome of the giant reed, Arundo donax.</title>
        <authorList>
            <person name="Barrero R.A."/>
            <person name="Guerrero F.D."/>
            <person name="Moolhuijzen P."/>
            <person name="Goolsby J.A."/>
            <person name="Tidwell J."/>
            <person name="Bellgard S.E."/>
            <person name="Bellgard M.I."/>
        </authorList>
    </citation>
    <scope>NUCLEOTIDE SEQUENCE</scope>
    <source>
        <tissue evidence="1">Shoot tissue taken approximately 20 cm above the soil surface</tissue>
    </source>
</reference>
<reference evidence="1" key="1">
    <citation type="submission" date="2014-09" db="EMBL/GenBank/DDBJ databases">
        <authorList>
            <person name="Magalhaes I.L.F."/>
            <person name="Oliveira U."/>
            <person name="Santos F.R."/>
            <person name="Vidigal T.H.D.A."/>
            <person name="Brescovit A.D."/>
            <person name="Santos A.J."/>
        </authorList>
    </citation>
    <scope>NUCLEOTIDE SEQUENCE</scope>
    <source>
        <tissue evidence="1">Shoot tissue taken approximately 20 cm above the soil surface</tissue>
    </source>
</reference>
<proteinExistence type="predicted"/>
<dbReference type="EMBL" id="GBRH01224546">
    <property type="protein sequence ID" value="JAD73349.1"/>
    <property type="molecule type" value="Transcribed_RNA"/>
</dbReference>
<protein>
    <submittedName>
        <fullName evidence="1">Uncharacterized protein</fullName>
    </submittedName>
</protein>